<dbReference type="AlphaFoldDB" id="A0A8H3F248"/>
<dbReference type="OrthoDB" id="5337874at2759"/>
<dbReference type="Proteomes" id="UP000664203">
    <property type="component" value="Unassembled WGS sequence"/>
</dbReference>
<feature type="signal peptide" evidence="1">
    <location>
        <begin position="1"/>
        <end position="21"/>
    </location>
</feature>
<name>A0A8H3F248_9LECA</name>
<feature type="chain" id="PRO_5034007341" evidence="1">
    <location>
        <begin position="22"/>
        <end position="201"/>
    </location>
</feature>
<dbReference type="EMBL" id="CAJPDR010000088">
    <property type="protein sequence ID" value="CAF9916173.1"/>
    <property type="molecule type" value="Genomic_DNA"/>
</dbReference>
<gene>
    <name evidence="2" type="ORF">ALECFALPRED_010541</name>
</gene>
<evidence type="ECO:0000313" key="2">
    <source>
        <dbReference type="EMBL" id="CAF9916173.1"/>
    </source>
</evidence>
<reference evidence="2" key="1">
    <citation type="submission" date="2021-03" db="EMBL/GenBank/DDBJ databases">
        <authorList>
            <person name="Tagirdzhanova G."/>
        </authorList>
    </citation>
    <scope>NUCLEOTIDE SEQUENCE</scope>
</reference>
<proteinExistence type="predicted"/>
<comment type="caution">
    <text evidence="2">The sequence shown here is derived from an EMBL/GenBank/DDBJ whole genome shotgun (WGS) entry which is preliminary data.</text>
</comment>
<sequence>MSIFSLCRFLVFAQSLRFSVATLPSLDISSLPQPTVAATPPFELGGNFTLPPSPVISKLRNSSNDIFPPNYLIPDTNPLIILAINPTRHDPVNHHMLTYMIVYALDCLVQDTIRFRGNKPLPEDGMSFNSNNAAIIANSYSPGTRDLTYGTMAALLRGIWEITALFGSCELDMEVYSGRQDDAHYRGHIALSLMAGSGDSE</sequence>
<evidence type="ECO:0000256" key="1">
    <source>
        <dbReference type="SAM" id="SignalP"/>
    </source>
</evidence>
<evidence type="ECO:0000313" key="3">
    <source>
        <dbReference type="Proteomes" id="UP000664203"/>
    </source>
</evidence>
<organism evidence="2 3">
    <name type="scientific">Alectoria fallacina</name>
    <dbReference type="NCBI Taxonomy" id="1903189"/>
    <lineage>
        <taxon>Eukaryota</taxon>
        <taxon>Fungi</taxon>
        <taxon>Dikarya</taxon>
        <taxon>Ascomycota</taxon>
        <taxon>Pezizomycotina</taxon>
        <taxon>Lecanoromycetes</taxon>
        <taxon>OSLEUM clade</taxon>
        <taxon>Lecanoromycetidae</taxon>
        <taxon>Lecanorales</taxon>
        <taxon>Lecanorineae</taxon>
        <taxon>Parmeliaceae</taxon>
        <taxon>Alectoria</taxon>
    </lineage>
</organism>
<keyword evidence="3" id="KW-1185">Reference proteome</keyword>
<protein>
    <submittedName>
        <fullName evidence="2">Uncharacterized protein</fullName>
    </submittedName>
</protein>
<keyword evidence="1" id="KW-0732">Signal</keyword>
<accession>A0A8H3F248</accession>